<dbReference type="AlphaFoldDB" id="A0A6J7F389"/>
<organism evidence="1">
    <name type="scientific">freshwater metagenome</name>
    <dbReference type="NCBI Taxonomy" id="449393"/>
    <lineage>
        <taxon>unclassified sequences</taxon>
        <taxon>metagenomes</taxon>
        <taxon>ecological metagenomes</taxon>
    </lineage>
</organism>
<protein>
    <submittedName>
        <fullName evidence="1">Unannotated protein</fullName>
    </submittedName>
</protein>
<accession>A0A6J7F389</accession>
<name>A0A6J7F389_9ZZZZ</name>
<dbReference type="EMBL" id="CAFBLS010000352">
    <property type="protein sequence ID" value="CAB4887560.1"/>
    <property type="molecule type" value="Genomic_DNA"/>
</dbReference>
<gene>
    <name evidence="1" type="ORF">UFOPK3402_02063</name>
</gene>
<sequence length="62" mass="6320">MAVDVPAEGTQAARLGLAAPRSKGRPYEVKSVPALPSVSGGARNLARCLVSTELTVATNTGR</sequence>
<proteinExistence type="predicted"/>
<evidence type="ECO:0000313" key="1">
    <source>
        <dbReference type="EMBL" id="CAB4887560.1"/>
    </source>
</evidence>
<reference evidence="1" key="1">
    <citation type="submission" date="2020-05" db="EMBL/GenBank/DDBJ databases">
        <authorList>
            <person name="Chiriac C."/>
            <person name="Salcher M."/>
            <person name="Ghai R."/>
            <person name="Kavagutti S V."/>
        </authorList>
    </citation>
    <scope>NUCLEOTIDE SEQUENCE</scope>
</reference>